<dbReference type="RefSeq" id="WP_255058525.1">
    <property type="nucleotide sequence ID" value="NZ_JANDBD010000002.1"/>
</dbReference>
<reference evidence="3 4" key="1">
    <citation type="submission" date="2022-06" db="EMBL/GenBank/DDBJ databases">
        <title>Mycolicibacterium sp. CAU 1645 isolated from seawater.</title>
        <authorList>
            <person name="Kim W."/>
        </authorList>
    </citation>
    <scope>NUCLEOTIDE SEQUENCE [LARGE SCALE GENOMIC DNA]</scope>
    <source>
        <strain evidence="3 4">CAU 1645</strain>
    </source>
</reference>
<evidence type="ECO:0000313" key="4">
    <source>
        <dbReference type="Proteomes" id="UP001651690"/>
    </source>
</evidence>
<dbReference type="Pfam" id="PF21234">
    <property type="entry name" value="Phosphatase-like_N"/>
    <property type="match status" value="1"/>
</dbReference>
<dbReference type="PANTHER" id="PTHR43428">
    <property type="entry name" value="ARSENATE REDUCTASE"/>
    <property type="match status" value="1"/>
</dbReference>
<dbReference type="InterPro" id="IPR036196">
    <property type="entry name" value="Ptyr_pPase_sf"/>
</dbReference>
<dbReference type="CDD" id="cd16345">
    <property type="entry name" value="LMWP_ArsC"/>
    <property type="match status" value="1"/>
</dbReference>
<gene>
    <name evidence="3" type="ORF">NM203_04650</name>
</gene>
<dbReference type="InterPro" id="IPR048716">
    <property type="entry name" value="Phosphatase-like_N"/>
</dbReference>
<feature type="domain" description="Phosphotyrosine protein phosphatase I" evidence="2">
    <location>
        <begin position="89"/>
        <end position="214"/>
    </location>
</feature>
<dbReference type="SMART" id="SM00226">
    <property type="entry name" value="LMWPc"/>
    <property type="match status" value="1"/>
</dbReference>
<evidence type="ECO:0000259" key="2">
    <source>
        <dbReference type="SMART" id="SM00226"/>
    </source>
</evidence>
<dbReference type="NCBIfam" id="NF046112">
    <property type="entry name" value="MSMEG_6209_Nter"/>
    <property type="match status" value="1"/>
</dbReference>
<keyword evidence="4" id="KW-1185">Reference proteome</keyword>
<proteinExistence type="predicted"/>
<dbReference type="Proteomes" id="UP001651690">
    <property type="component" value="Unassembled WGS sequence"/>
</dbReference>
<evidence type="ECO:0000313" key="3">
    <source>
        <dbReference type="EMBL" id="MCP9271473.1"/>
    </source>
</evidence>
<accession>A0ABT1LX56</accession>
<name>A0ABT1LX56_9MYCO</name>
<comment type="caution">
    <text evidence="3">The sequence shown here is derived from an EMBL/GenBank/DDBJ whole genome shotgun (WGS) entry which is preliminary data.</text>
</comment>
<dbReference type="InterPro" id="IPR023485">
    <property type="entry name" value="Ptyr_pPase"/>
</dbReference>
<dbReference type="Gene3D" id="3.40.50.2300">
    <property type="match status" value="1"/>
</dbReference>
<keyword evidence="1" id="KW-0059">Arsenical resistance</keyword>
<sequence>MTTNSQAHPHRDLSIDQKLAIKTAAARLEKDFADMFGVETIELFLHSSYDQFASRASVPNFLPLLAERFARQRLRALAKVEGKSNDGKPTVLFLCTHNAGRSQMAMGFFTQLAGDTAVAWSGGSEPGMEVNPAAVAAMAEVGIDISHEYPKPWTDEVVQAADVVITMGCGDACPVFPGRRYEEWKLDDPAGMGLDAVRHIRDDIEERVRRLLQELGVAVRG</sequence>
<dbReference type="SUPFAM" id="SSF52788">
    <property type="entry name" value="Phosphotyrosine protein phosphatases I"/>
    <property type="match status" value="1"/>
</dbReference>
<dbReference type="PANTHER" id="PTHR43428:SF1">
    <property type="entry name" value="ARSENATE REDUCTASE"/>
    <property type="match status" value="1"/>
</dbReference>
<dbReference type="Gene3D" id="1.10.8.1060">
    <property type="entry name" value="Corynebacterium glutamicum thioredoxin-dependent arsenate reductase, N-terminal domain"/>
    <property type="match status" value="1"/>
</dbReference>
<evidence type="ECO:0000256" key="1">
    <source>
        <dbReference type="ARBA" id="ARBA00022849"/>
    </source>
</evidence>
<organism evidence="3 4">
    <name type="scientific">Mycolicibacterium arenosum</name>
    <dbReference type="NCBI Taxonomy" id="2952157"/>
    <lineage>
        <taxon>Bacteria</taxon>
        <taxon>Bacillati</taxon>
        <taxon>Actinomycetota</taxon>
        <taxon>Actinomycetes</taxon>
        <taxon>Mycobacteriales</taxon>
        <taxon>Mycobacteriaceae</taxon>
        <taxon>Mycolicibacterium</taxon>
    </lineage>
</organism>
<protein>
    <submittedName>
        <fullName evidence="3">Arsenate reductase ArsC</fullName>
    </submittedName>
</protein>
<dbReference type="EMBL" id="JANDBD010000002">
    <property type="protein sequence ID" value="MCP9271473.1"/>
    <property type="molecule type" value="Genomic_DNA"/>
</dbReference>
<dbReference type="Pfam" id="PF01451">
    <property type="entry name" value="LMWPc"/>
    <property type="match status" value="1"/>
</dbReference>